<dbReference type="Gene3D" id="2.60.120.370">
    <property type="entry name" value="YhcH/YjgK/YiaL"/>
    <property type="match status" value="1"/>
</dbReference>
<sequence length="152" mass="17565">MIFDKLTNLKNYKGMSKDLDASIEWLMQNDYTQIPEGVTTINENVLIKKGTFDARRYANPICEIHHNHFDIHLYGAQPEKIVYNPHTQLENTTIISEYNKENDVVFFNEPNKDVEIELTPGTFALFFPNETHCPGINDGVEKVTKYIVKIKS</sequence>
<protein>
    <submittedName>
        <fullName evidence="1">Uncharacterized protein</fullName>
    </submittedName>
</protein>
<dbReference type="PATRIC" id="fig|29556.3.peg.322"/>
<proteinExistence type="predicted"/>
<dbReference type="PANTHER" id="PTHR34986:SF1">
    <property type="entry name" value="PROTEIN YIAL"/>
    <property type="match status" value="1"/>
</dbReference>
<accession>A0A0D5ZJS1</accession>
<reference evidence="1 2" key="1">
    <citation type="journal article" date="2015" name="Genome Announc.">
        <title>Complete Genome Sequence of Mycoplasma meleagridis, a Possible Emerging Pathogen in Chickens.</title>
        <authorList>
            <person name="Abolnik C."/>
        </authorList>
    </citation>
    <scope>NUCLEOTIDE SEQUENCE [LARGE SCALE GENOMIC DNA]</scope>
    <source>
        <strain evidence="1 2">B2096 8B</strain>
    </source>
</reference>
<gene>
    <name evidence="1" type="ORF">VO56_01590</name>
</gene>
<dbReference type="EMBL" id="CP011021">
    <property type="protein sequence ID" value="AKA49944.1"/>
    <property type="molecule type" value="Genomic_DNA"/>
</dbReference>
<dbReference type="KEGG" id="mgb:VO56_01590"/>
<dbReference type="InterPro" id="IPR037012">
    <property type="entry name" value="NanQ/TabA/YiaL_sf"/>
</dbReference>
<dbReference type="Pfam" id="PF04074">
    <property type="entry name" value="DUF386"/>
    <property type="match status" value="1"/>
</dbReference>
<dbReference type="Proteomes" id="UP000032722">
    <property type="component" value="Chromosome"/>
</dbReference>
<dbReference type="AlphaFoldDB" id="A0A0D5ZJS1"/>
<dbReference type="PANTHER" id="PTHR34986">
    <property type="entry name" value="EVOLVED BETA-GALACTOSIDASE SUBUNIT BETA"/>
    <property type="match status" value="1"/>
</dbReference>
<dbReference type="InterPro" id="IPR004375">
    <property type="entry name" value="NanQ/TabA/YiaL"/>
</dbReference>
<evidence type="ECO:0000313" key="2">
    <source>
        <dbReference type="Proteomes" id="UP000032722"/>
    </source>
</evidence>
<organism evidence="2">
    <name type="scientific">Mycoplasmopsis gallinacea</name>
    <dbReference type="NCBI Taxonomy" id="29556"/>
    <lineage>
        <taxon>Bacteria</taxon>
        <taxon>Bacillati</taxon>
        <taxon>Mycoplasmatota</taxon>
        <taxon>Mycoplasmoidales</taxon>
        <taxon>Metamycoplasmataceae</taxon>
        <taxon>Mycoplasmopsis</taxon>
    </lineage>
</organism>
<evidence type="ECO:0000313" key="1">
    <source>
        <dbReference type="EMBL" id="AKA49944.1"/>
    </source>
</evidence>
<dbReference type="SUPFAM" id="SSF51197">
    <property type="entry name" value="Clavaminate synthase-like"/>
    <property type="match status" value="1"/>
</dbReference>
<dbReference type="GO" id="GO:0005829">
    <property type="term" value="C:cytosol"/>
    <property type="evidence" value="ECO:0007669"/>
    <property type="project" value="TreeGrafter"/>
</dbReference>
<dbReference type="HOGENOM" id="CLU_107139_2_2_14"/>
<name>A0A0D5ZJS1_9BACT</name>
<dbReference type="NCBIfam" id="TIGR00022">
    <property type="entry name" value="YhcH/YjgK/YiaL family protein"/>
    <property type="match status" value="1"/>
</dbReference>